<evidence type="ECO:0000313" key="1">
    <source>
        <dbReference type="EMBL" id="MFK4751431.1"/>
    </source>
</evidence>
<dbReference type="InterPro" id="IPR018755">
    <property type="entry name" value="Phage_Mu_Gp48"/>
</dbReference>
<organism evidence="1 2">
    <name type="scientific">Oceanobacter antarcticus</name>
    <dbReference type="NCBI Taxonomy" id="3133425"/>
    <lineage>
        <taxon>Bacteria</taxon>
        <taxon>Pseudomonadati</taxon>
        <taxon>Pseudomonadota</taxon>
        <taxon>Gammaproteobacteria</taxon>
        <taxon>Oceanospirillales</taxon>
        <taxon>Oceanospirillaceae</taxon>
        <taxon>Oceanobacter</taxon>
    </lineage>
</organism>
<evidence type="ECO:0000313" key="2">
    <source>
        <dbReference type="Proteomes" id="UP001620597"/>
    </source>
</evidence>
<name>A0ABW8NEW4_9GAMM</name>
<gene>
    <name evidence="1" type="ORF">WG929_03310</name>
</gene>
<dbReference type="RefSeq" id="WP_416205011.1">
    <property type="nucleotide sequence ID" value="NZ_JBBKTX010000003.1"/>
</dbReference>
<dbReference type="Pfam" id="PF10076">
    <property type="entry name" value="Phage_Mu_Gp48"/>
    <property type="match status" value="1"/>
</dbReference>
<dbReference type="EMBL" id="JBBKTX010000003">
    <property type="protein sequence ID" value="MFK4751431.1"/>
    <property type="molecule type" value="Genomic_DNA"/>
</dbReference>
<keyword evidence="2" id="KW-1185">Reference proteome</keyword>
<protein>
    <submittedName>
        <fullName evidence="1">Phage tail protein</fullName>
    </submittedName>
</protein>
<comment type="caution">
    <text evidence="1">The sequence shown here is derived from an EMBL/GenBank/DDBJ whole genome shotgun (WGS) entry which is preliminary data.</text>
</comment>
<accession>A0ABW8NEW4</accession>
<dbReference type="Proteomes" id="UP001620597">
    <property type="component" value="Unassembled WGS sequence"/>
</dbReference>
<sequence>MAISHYQRQLLALLPLGPAWPREPDSTLGKLMGGLAEEYARVDAMLDDIAAESLPSHITQLIDEWEAEYGLQDDSTDVAITLQDRRNAVVQKYQQYGSQSREFLIAMAAALGFEITITEYSETTFGGNFGGYFYGTDWAFVVQASVHVVNANAASVARLEQMLRRLIHVHKVLISNRSETNYLAVNGALINYAGEPVAVTFNSTNPVDG</sequence>
<proteinExistence type="predicted"/>
<reference evidence="1 2" key="1">
    <citation type="submission" date="2024-03" db="EMBL/GenBank/DDBJ databases">
        <title>High-quality draft genome sequence of Oceanobacter sp. wDCs-4.</title>
        <authorList>
            <person name="Dong C."/>
        </authorList>
    </citation>
    <scope>NUCLEOTIDE SEQUENCE [LARGE SCALE GENOMIC DNA]</scope>
    <source>
        <strain evidence="2">wDCs-4</strain>
    </source>
</reference>